<dbReference type="InterPro" id="IPR050738">
    <property type="entry name" value="Sulfatase"/>
</dbReference>
<dbReference type="EMBL" id="CP020918">
    <property type="protein sequence ID" value="AWG22676.1"/>
    <property type="molecule type" value="Genomic_DNA"/>
</dbReference>
<evidence type="ECO:0000256" key="2">
    <source>
        <dbReference type="ARBA" id="ARBA00022801"/>
    </source>
</evidence>
<feature type="domain" description="Sulfatase N-terminal" evidence="3">
    <location>
        <begin position="26"/>
        <end position="290"/>
    </location>
</feature>
<dbReference type="OrthoDB" id="9789742at2"/>
<dbReference type="GO" id="GO:0004065">
    <property type="term" value="F:arylsulfatase activity"/>
    <property type="evidence" value="ECO:0007669"/>
    <property type="project" value="TreeGrafter"/>
</dbReference>
<evidence type="ECO:0000259" key="3">
    <source>
        <dbReference type="Pfam" id="PF00884"/>
    </source>
</evidence>
<keyword evidence="2" id="KW-0378">Hydrolase</keyword>
<dbReference type="Proteomes" id="UP000244527">
    <property type="component" value="Chromosome"/>
</dbReference>
<gene>
    <name evidence="4" type="ORF">FFWV33_14635</name>
</gene>
<dbReference type="InterPro" id="IPR017850">
    <property type="entry name" value="Alkaline_phosphatase_core_sf"/>
</dbReference>
<dbReference type="PANTHER" id="PTHR42693:SF53">
    <property type="entry name" value="ENDO-4-O-SULFATASE"/>
    <property type="match status" value="1"/>
</dbReference>
<evidence type="ECO:0000256" key="1">
    <source>
        <dbReference type="ARBA" id="ARBA00008779"/>
    </source>
</evidence>
<protein>
    <submittedName>
        <fullName evidence="4">Arylsulfatase</fullName>
    </submittedName>
</protein>
<dbReference type="PANTHER" id="PTHR42693">
    <property type="entry name" value="ARYLSULFATASE FAMILY MEMBER"/>
    <property type="match status" value="1"/>
</dbReference>
<dbReference type="Pfam" id="PF00884">
    <property type="entry name" value="Sulfatase"/>
    <property type="match status" value="1"/>
</dbReference>
<keyword evidence="5" id="KW-1185">Reference proteome</keyword>
<name>A0A2S1LGL5_9FLAO</name>
<proteinExistence type="inferred from homology"/>
<dbReference type="SUPFAM" id="SSF53649">
    <property type="entry name" value="Alkaline phosphatase-like"/>
    <property type="match status" value="1"/>
</dbReference>
<evidence type="ECO:0000313" key="4">
    <source>
        <dbReference type="EMBL" id="AWG22676.1"/>
    </source>
</evidence>
<sequence>MKIISSFLFFSILITFPILSLAQDRPNILWINSDDLGVELACYGNKDVKTPHIDQLAKQGTLYKNAYATAPVCSTSRSSMITGMYPPAINCQDHRTINMTMLPDGIEPITTYFKNAGYFCSNGSPADLNKKGKEDFNFLNENLFDGTDWRQRAKGQAFFAQIQIKQPHRPFVRDLKNPIDPQSVTLPACYPDYPLLKADWALYLESIQDADRQVGEIMERLEKDGLLENTIIFFFGDNGRPHLRDKQFLYEGGLKVPLIVRYPKLLKAGKIDQQLVSLIDVTATSLALSNIEVPKHIQGNVFLGKNSSQRKYVYGFRDRTGDAIENMRSITDGRYKLIWNRTPDRSWMQLTSYKKLEYPAFALYHYLYEKGELKAPFNQFMADTKPEVELFDLKKDPMEFNNLENSFKHQKIKSVLLSKLQKDMVFFEKNRIQENAATEKEAMESSVKYYKKGLMEENLGLKVDATYEQIVKKWEKELLLK</sequence>
<dbReference type="Gene3D" id="3.40.720.10">
    <property type="entry name" value="Alkaline Phosphatase, subunit A"/>
    <property type="match status" value="1"/>
</dbReference>
<dbReference type="CDD" id="cd16027">
    <property type="entry name" value="SGSH"/>
    <property type="match status" value="1"/>
</dbReference>
<accession>A0A2S1LGL5</accession>
<dbReference type="KEGG" id="ffa:FFWV33_14635"/>
<dbReference type="AlphaFoldDB" id="A0A2S1LGL5"/>
<dbReference type="RefSeq" id="WP_108741594.1">
    <property type="nucleotide sequence ID" value="NZ_CP020918.1"/>
</dbReference>
<comment type="similarity">
    <text evidence="1">Belongs to the sulfatase family.</text>
</comment>
<evidence type="ECO:0000313" key="5">
    <source>
        <dbReference type="Proteomes" id="UP000244527"/>
    </source>
</evidence>
<organism evidence="4 5">
    <name type="scientific">Flavobacterium faecale</name>
    <dbReference type="NCBI Taxonomy" id="1355330"/>
    <lineage>
        <taxon>Bacteria</taxon>
        <taxon>Pseudomonadati</taxon>
        <taxon>Bacteroidota</taxon>
        <taxon>Flavobacteriia</taxon>
        <taxon>Flavobacteriales</taxon>
        <taxon>Flavobacteriaceae</taxon>
        <taxon>Flavobacterium</taxon>
    </lineage>
</organism>
<reference evidence="4 5" key="1">
    <citation type="submission" date="2017-04" db="EMBL/GenBank/DDBJ databases">
        <title>Compelte genome sequence of WV33.</title>
        <authorList>
            <person name="Lee P.C."/>
        </authorList>
    </citation>
    <scope>NUCLEOTIDE SEQUENCE [LARGE SCALE GENOMIC DNA]</scope>
    <source>
        <strain evidence="4 5">WV33</strain>
    </source>
</reference>
<dbReference type="InterPro" id="IPR000917">
    <property type="entry name" value="Sulfatase_N"/>
</dbReference>